<dbReference type="Proteomes" id="UP000823635">
    <property type="component" value="Unassembled WGS sequence"/>
</dbReference>
<sequence>MKEEIKTLLENALPLVNPESDFLFAELDSLGVATILLMLSEKYGIKLDHTDATPRNLKNIEALAALVERKLAEKAAGKER</sequence>
<dbReference type="PROSITE" id="PS50075">
    <property type="entry name" value="CARRIER"/>
    <property type="match status" value="1"/>
</dbReference>
<feature type="domain" description="Carrier" evidence="1">
    <location>
        <begin position="1"/>
        <end position="71"/>
    </location>
</feature>
<dbReference type="Gene3D" id="1.10.1200.10">
    <property type="entry name" value="ACP-like"/>
    <property type="match status" value="1"/>
</dbReference>
<reference evidence="2" key="2">
    <citation type="journal article" date="2021" name="PeerJ">
        <title>Extensive microbial diversity within the chicken gut microbiome revealed by metagenomics and culture.</title>
        <authorList>
            <person name="Gilroy R."/>
            <person name="Ravi A."/>
            <person name="Getino M."/>
            <person name="Pursley I."/>
            <person name="Horton D.L."/>
            <person name="Alikhan N.F."/>
            <person name="Baker D."/>
            <person name="Gharbi K."/>
            <person name="Hall N."/>
            <person name="Watson M."/>
            <person name="Adriaenssens E.M."/>
            <person name="Foster-Nyarko E."/>
            <person name="Jarju S."/>
            <person name="Secka A."/>
            <person name="Antonio M."/>
            <person name="Oren A."/>
            <person name="Chaudhuri R.R."/>
            <person name="La Ragione R."/>
            <person name="Hildebrand F."/>
            <person name="Pallen M.J."/>
        </authorList>
    </citation>
    <scope>NUCLEOTIDE SEQUENCE</scope>
    <source>
        <strain evidence="2">15467</strain>
    </source>
</reference>
<dbReference type="InterPro" id="IPR036736">
    <property type="entry name" value="ACP-like_sf"/>
</dbReference>
<dbReference type="AlphaFoldDB" id="A0A9D9GW17"/>
<evidence type="ECO:0000313" key="3">
    <source>
        <dbReference type="Proteomes" id="UP000823635"/>
    </source>
</evidence>
<dbReference type="EMBL" id="JADINB010000114">
    <property type="protein sequence ID" value="MBO8429275.1"/>
    <property type="molecule type" value="Genomic_DNA"/>
</dbReference>
<comment type="caution">
    <text evidence="2">The sequence shown here is derived from an EMBL/GenBank/DDBJ whole genome shotgun (WGS) entry which is preliminary data.</text>
</comment>
<reference evidence="2" key="1">
    <citation type="submission" date="2020-10" db="EMBL/GenBank/DDBJ databases">
        <authorList>
            <person name="Gilroy R."/>
        </authorList>
    </citation>
    <scope>NUCLEOTIDE SEQUENCE</scope>
    <source>
        <strain evidence="2">15467</strain>
    </source>
</reference>
<dbReference type="Pfam" id="PF00550">
    <property type="entry name" value="PP-binding"/>
    <property type="match status" value="1"/>
</dbReference>
<evidence type="ECO:0000259" key="1">
    <source>
        <dbReference type="PROSITE" id="PS50075"/>
    </source>
</evidence>
<proteinExistence type="predicted"/>
<evidence type="ECO:0000313" key="2">
    <source>
        <dbReference type="EMBL" id="MBO8429275.1"/>
    </source>
</evidence>
<name>A0A9D9GW17_9BACT</name>
<dbReference type="SUPFAM" id="SSF47336">
    <property type="entry name" value="ACP-like"/>
    <property type="match status" value="1"/>
</dbReference>
<dbReference type="InterPro" id="IPR009081">
    <property type="entry name" value="PP-bd_ACP"/>
</dbReference>
<gene>
    <name evidence="2" type="ORF">IAC68_05035</name>
</gene>
<accession>A0A9D9GW17</accession>
<protein>
    <submittedName>
        <fullName evidence="2">Acyl carrier protein</fullName>
    </submittedName>
</protein>
<organism evidence="2 3">
    <name type="scientific">Candidatus Egerieousia excrementavium</name>
    <dbReference type="NCBI Taxonomy" id="2840778"/>
    <lineage>
        <taxon>Bacteria</taxon>
        <taxon>Pseudomonadati</taxon>
        <taxon>Bacteroidota</taxon>
        <taxon>Bacteroidia</taxon>
        <taxon>Bacteroidales</taxon>
        <taxon>Candidatus Egerieousia</taxon>
    </lineage>
</organism>